<feature type="region of interest" description="Disordered" evidence="1">
    <location>
        <begin position="1"/>
        <end position="35"/>
    </location>
</feature>
<evidence type="ECO:0000256" key="1">
    <source>
        <dbReference type="SAM" id="MobiDB-lite"/>
    </source>
</evidence>
<comment type="caution">
    <text evidence="2">The sequence shown here is derived from an EMBL/GenBank/DDBJ whole genome shotgun (WGS) entry which is preliminary data.</text>
</comment>
<name>A0A8T0VG98_PANVG</name>
<reference evidence="2 3" key="1">
    <citation type="submission" date="2020-05" db="EMBL/GenBank/DDBJ databases">
        <title>WGS assembly of Panicum virgatum.</title>
        <authorList>
            <person name="Lovell J.T."/>
            <person name="Jenkins J."/>
            <person name="Shu S."/>
            <person name="Juenger T.E."/>
            <person name="Schmutz J."/>
        </authorList>
    </citation>
    <scope>NUCLEOTIDE SEQUENCE [LARGE SCALE GENOMIC DNA]</scope>
    <source>
        <strain evidence="3">cv. AP13</strain>
    </source>
</reference>
<sequence length="243" mass="25692">MVALRLSSPKQKQGRSAPGSISAGSERSRVVAWSPATTMEAADASALEVSPRVGSWRRSRPWSRSSSIGRSGSSCVEYTSLRDVMEEECGGGGGGGDHHHLYSPWRGGGGSGWGEYSFHDIPDFDASTIGIRNQLLKHAASAYLQSAVVMAAGRDEGCCLARLWRRCGFGGGARRGGGGGGRRGRVLMRACSWQGCVDDPAEACAAFVARSARRVAAFVAGRVHAVWNSSLRAVPAVYHHADD</sequence>
<proteinExistence type="predicted"/>
<evidence type="ECO:0000313" key="3">
    <source>
        <dbReference type="Proteomes" id="UP000823388"/>
    </source>
</evidence>
<dbReference type="PANTHER" id="PTHR34569:SF22">
    <property type="match status" value="1"/>
</dbReference>
<dbReference type="Proteomes" id="UP000823388">
    <property type="component" value="Chromosome 3K"/>
</dbReference>
<protein>
    <submittedName>
        <fullName evidence="2">Uncharacterized protein</fullName>
    </submittedName>
</protein>
<dbReference type="EMBL" id="CM029041">
    <property type="protein sequence ID" value="KAG2630779.1"/>
    <property type="molecule type" value="Genomic_DNA"/>
</dbReference>
<evidence type="ECO:0000313" key="2">
    <source>
        <dbReference type="EMBL" id="KAG2630779.1"/>
    </source>
</evidence>
<dbReference type="AlphaFoldDB" id="A0A8T0VG98"/>
<organism evidence="2 3">
    <name type="scientific">Panicum virgatum</name>
    <name type="common">Blackwell switchgrass</name>
    <dbReference type="NCBI Taxonomy" id="38727"/>
    <lineage>
        <taxon>Eukaryota</taxon>
        <taxon>Viridiplantae</taxon>
        <taxon>Streptophyta</taxon>
        <taxon>Embryophyta</taxon>
        <taxon>Tracheophyta</taxon>
        <taxon>Spermatophyta</taxon>
        <taxon>Magnoliopsida</taxon>
        <taxon>Liliopsida</taxon>
        <taxon>Poales</taxon>
        <taxon>Poaceae</taxon>
        <taxon>PACMAD clade</taxon>
        <taxon>Panicoideae</taxon>
        <taxon>Panicodae</taxon>
        <taxon>Paniceae</taxon>
        <taxon>Panicinae</taxon>
        <taxon>Panicum</taxon>
        <taxon>Panicum sect. Hiantes</taxon>
    </lineage>
</organism>
<gene>
    <name evidence="2" type="ORF">PVAP13_3KG546900</name>
</gene>
<accession>A0A8T0VG98</accession>
<keyword evidence="3" id="KW-1185">Reference proteome</keyword>
<dbReference type="PANTHER" id="PTHR34569">
    <property type="entry name" value="EXPRESSED PROTEIN"/>
    <property type="match status" value="1"/>
</dbReference>